<dbReference type="Pfam" id="PF08808">
    <property type="entry name" value="RES"/>
    <property type="match status" value="1"/>
</dbReference>
<comment type="caution">
    <text evidence="2">The sequence shown here is derived from an EMBL/GenBank/DDBJ whole genome shotgun (WGS) entry which is preliminary data.</text>
</comment>
<gene>
    <name evidence="2" type="ORF">V1479_21645</name>
</gene>
<accession>A0ABV3WZ12</accession>
<name>A0ABV3WZ12_9HYPH</name>
<feature type="domain" description="RES" evidence="1">
    <location>
        <begin position="9"/>
        <end position="161"/>
    </location>
</feature>
<proteinExistence type="predicted"/>
<organism evidence="2 3">
    <name type="scientific">Neoaquamicrobium sediminum</name>
    <dbReference type="NCBI Taxonomy" id="1849104"/>
    <lineage>
        <taxon>Bacteria</taxon>
        <taxon>Pseudomonadati</taxon>
        <taxon>Pseudomonadota</taxon>
        <taxon>Alphaproteobacteria</taxon>
        <taxon>Hyphomicrobiales</taxon>
        <taxon>Phyllobacteriaceae</taxon>
        <taxon>Neoaquamicrobium</taxon>
    </lineage>
</organism>
<protein>
    <submittedName>
        <fullName evidence="2">RES family NAD+ phosphorylase</fullName>
    </submittedName>
</protein>
<keyword evidence="3" id="KW-1185">Reference proteome</keyword>
<dbReference type="EMBL" id="JAZHFV010000007">
    <property type="protein sequence ID" value="MEX4009925.1"/>
    <property type="molecule type" value="Genomic_DNA"/>
</dbReference>
<dbReference type="Proteomes" id="UP001559025">
    <property type="component" value="Unassembled WGS sequence"/>
</dbReference>
<sequence>MDEVIWRKGVPARIGRANSAGFQVLYLADRPDTAFQEVLHHAPEGGSSHPMMLAEFVIHEGRRVRIAPLGELLQVQRTGRGFLAGDASHHLSNLLNACTPDEAKALLITDSFLLQCLTNRDDDYELSSYVAMGIFAKLPAVSTIAYPSVRQLGAINLAVRTETFWDDWGLSSVRRGQAEHLAQGFYRFGDVRHVDGITVGGALRWREEADVENSVVVLGPAWTPST</sequence>
<dbReference type="InterPro" id="IPR014914">
    <property type="entry name" value="RES_dom"/>
</dbReference>
<reference evidence="2 3" key="1">
    <citation type="submission" date="2024-01" db="EMBL/GenBank/DDBJ databases">
        <title>New evidence supports the origin of RcGTA from prophage.</title>
        <authorList>
            <person name="Xu Y."/>
            <person name="Liu B."/>
            <person name="Chen F."/>
        </authorList>
    </citation>
    <scope>NUCLEOTIDE SEQUENCE [LARGE SCALE GENOMIC DNA]</scope>
    <source>
        <strain evidence="2 3">CBW1107-2</strain>
    </source>
</reference>
<evidence type="ECO:0000313" key="2">
    <source>
        <dbReference type="EMBL" id="MEX4009925.1"/>
    </source>
</evidence>
<evidence type="ECO:0000259" key="1">
    <source>
        <dbReference type="Pfam" id="PF08808"/>
    </source>
</evidence>
<dbReference type="RefSeq" id="WP_173194995.1">
    <property type="nucleotide sequence ID" value="NZ_JABETK010000005.1"/>
</dbReference>
<evidence type="ECO:0000313" key="3">
    <source>
        <dbReference type="Proteomes" id="UP001559025"/>
    </source>
</evidence>